<sequence>MPSINHDWVEADQVIRRIPPDAPSIAESMLDGLDCNSLTLAQALELSRVADGLRLHLRPEVFDLTGTADLETDVSPRGLQGKLFEYQANGVAWMADRARRAGGFILADEMGLGKTIQIIALLLKFRPSPANPALIIAPTTLLTNWQQELLRFAPSFTHLLHRGSNRAGISNDLARADIVITTYDTVASDRALIESVNWRWIILDEAQAVRNPETARRKAIENIPREHMVPMTGTPVETSLRDLWSLMDLAVPGLLGNLSSFEASYTDDVAGAGALSSIVGGLILRRRVEDVAKDLPERIDIDLPIDTGVQFSDDYMTLRNRVLEKYPQAGHLVAVNQLAMLCAHHVFPDRDGMEIDEAIRLLPHSELMSPKLEATLELLQEAFANGRKVLLFSNFNGTVQLLERVAGLLPDAYWNAINGSTPQAERQEIVDAFTEFAGPACLVLNPKAAGAGLNITAATIVIHYTLYWNPALEAQASARAHRRGQTQPVRIYRLFYPDTVEEVMLERSLRRREMGDAVMEDAEAEKADLRKAIDMGRGGS</sequence>
<dbReference type="PROSITE" id="PS51192">
    <property type="entry name" value="HELICASE_ATP_BIND_1"/>
    <property type="match status" value="1"/>
</dbReference>
<dbReference type="InterPro" id="IPR027417">
    <property type="entry name" value="P-loop_NTPase"/>
</dbReference>
<evidence type="ECO:0000313" key="4">
    <source>
        <dbReference type="EMBL" id="MXP30647.1"/>
    </source>
</evidence>
<dbReference type="EMBL" id="WTYE01000001">
    <property type="protein sequence ID" value="MXP33407.1"/>
    <property type="molecule type" value="Genomic_DNA"/>
</dbReference>
<protein>
    <submittedName>
        <fullName evidence="4">DEAD/DEAH box helicase</fullName>
    </submittedName>
</protein>
<gene>
    <name evidence="4" type="ORF">GRI94_02285</name>
    <name evidence="5" type="ORF">GRI94_16375</name>
</gene>
<dbReference type="InterPro" id="IPR001650">
    <property type="entry name" value="Helicase_C-like"/>
</dbReference>
<evidence type="ECO:0000313" key="6">
    <source>
        <dbReference type="Proteomes" id="UP000446786"/>
    </source>
</evidence>
<accession>A0A845AMI7</accession>
<evidence type="ECO:0000259" key="3">
    <source>
        <dbReference type="PROSITE" id="PS51194"/>
    </source>
</evidence>
<name>A0A845AMI7_9SPHN</name>
<dbReference type="OrthoDB" id="9814088at2"/>
<comment type="caution">
    <text evidence="4">The sequence shown here is derived from an EMBL/GenBank/DDBJ whole genome shotgun (WGS) entry which is preliminary data.</text>
</comment>
<dbReference type="PROSITE" id="PS51194">
    <property type="entry name" value="HELICASE_CTER"/>
    <property type="match status" value="1"/>
</dbReference>
<evidence type="ECO:0000313" key="5">
    <source>
        <dbReference type="EMBL" id="MXP33407.1"/>
    </source>
</evidence>
<dbReference type="InterPro" id="IPR049730">
    <property type="entry name" value="SNF2/RAD54-like_C"/>
</dbReference>
<keyword evidence="6" id="KW-1185">Reference proteome</keyword>
<proteinExistence type="predicted"/>
<dbReference type="AlphaFoldDB" id="A0A845AMI7"/>
<dbReference type="EMBL" id="WTYE01000001">
    <property type="protein sequence ID" value="MXP30647.1"/>
    <property type="molecule type" value="Genomic_DNA"/>
</dbReference>
<dbReference type="Gene3D" id="3.40.50.300">
    <property type="entry name" value="P-loop containing nucleotide triphosphate hydrolases"/>
    <property type="match status" value="1"/>
</dbReference>
<dbReference type="Pfam" id="PF00176">
    <property type="entry name" value="SNF2-rel_dom"/>
    <property type="match status" value="1"/>
</dbReference>
<keyword evidence="4" id="KW-0547">Nucleotide-binding</keyword>
<dbReference type="InterPro" id="IPR000330">
    <property type="entry name" value="SNF2_N"/>
</dbReference>
<dbReference type="PANTHER" id="PTHR10799">
    <property type="entry name" value="SNF2/RAD54 HELICASE FAMILY"/>
    <property type="match status" value="1"/>
</dbReference>
<dbReference type="SUPFAM" id="SSF52540">
    <property type="entry name" value="P-loop containing nucleoside triphosphate hydrolases"/>
    <property type="match status" value="2"/>
</dbReference>
<evidence type="ECO:0000256" key="1">
    <source>
        <dbReference type="ARBA" id="ARBA00022801"/>
    </source>
</evidence>
<feature type="domain" description="Helicase C-terminal" evidence="3">
    <location>
        <begin position="371"/>
        <end position="530"/>
    </location>
</feature>
<dbReference type="Gene3D" id="3.40.50.10810">
    <property type="entry name" value="Tandem AAA-ATPase domain"/>
    <property type="match status" value="1"/>
</dbReference>
<dbReference type="InterPro" id="IPR038718">
    <property type="entry name" value="SNF2-like_sf"/>
</dbReference>
<dbReference type="SMART" id="SM00487">
    <property type="entry name" value="DEXDc"/>
    <property type="match status" value="1"/>
</dbReference>
<organism evidence="4 6">
    <name type="scientific">Parerythrobacter jejuensis</name>
    <dbReference type="NCBI Taxonomy" id="795812"/>
    <lineage>
        <taxon>Bacteria</taxon>
        <taxon>Pseudomonadati</taxon>
        <taxon>Pseudomonadota</taxon>
        <taxon>Alphaproteobacteria</taxon>
        <taxon>Sphingomonadales</taxon>
        <taxon>Erythrobacteraceae</taxon>
        <taxon>Parerythrobacter</taxon>
    </lineage>
</organism>
<keyword evidence="1" id="KW-0378">Hydrolase</keyword>
<keyword evidence="4" id="KW-0347">Helicase</keyword>
<keyword evidence="4" id="KW-0067">ATP-binding</keyword>
<reference evidence="4 6" key="1">
    <citation type="submission" date="2019-12" db="EMBL/GenBank/DDBJ databases">
        <title>Genomic-based taxomic classification of the family Erythrobacteraceae.</title>
        <authorList>
            <person name="Xu L."/>
        </authorList>
    </citation>
    <scope>NUCLEOTIDE SEQUENCE [LARGE SCALE GENOMIC DNA]</scope>
    <source>
        <strain evidence="4 6">JCM 16677</strain>
    </source>
</reference>
<dbReference type="SMART" id="SM00490">
    <property type="entry name" value="HELICc"/>
    <property type="match status" value="1"/>
</dbReference>
<feature type="domain" description="Helicase ATP-binding" evidence="2">
    <location>
        <begin position="95"/>
        <end position="253"/>
    </location>
</feature>
<dbReference type="Proteomes" id="UP000446786">
    <property type="component" value="Unassembled WGS sequence"/>
</dbReference>
<evidence type="ECO:0000259" key="2">
    <source>
        <dbReference type="PROSITE" id="PS51192"/>
    </source>
</evidence>
<dbReference type="InterPro" id="IPR014001">
    <property type="entry name" value="Helicase_ATP-bd"/>
</dbReference>
<dbReference type="GO" id="GO:0005524">
    <property type="term" value="F:ATP binding"/>
    <property type="evidence" value="ECO:0007669"/>
    <property type="project" value="InterPro"/>
</dbReference>
<dbReference type="CDD" id="cd18793">
    <property type="entry name" value="SF2_C_SNF"/>
    <property type="match status" value="1"/>
</dbReference>
<dbReference type="GO" id="GO:0016787">
    <property type="term" value="F:hydrolase activity"/>
    <property type="evidence" value="ECO:0007669"/>
    <property type="project" value="UniProtKB-KW"/>
</dbReference>
<dbReference type="Pfam" id="PF00271">
    <property type="entry name" value="Helicase_C"/>
    <property type="match status" value="1"/>
</dbReference>
<dbReference type="GO" id="GO:0004386">
    <property type="term" value="F:helicase activity"/>
    <property type="evidence" value="ECO:0007669"/>
    <property type="project" value="UniProtKB-KW"/>
</dbReference>